<evidence type="ECO:0000256" key="1">
    <source>
        <dbReference type="ARBA" id="ARBA00005641"/>
    </source>
</evidence>
<reference evidence="6 7" key="1">
    <citation type="journal article" date="2021" name="Genome Biol.">
        <title>AFLAP: assembly-free linkage analysis pipeline using k-mers from genome sequencing data.</title>
        <authorList>
            <person name="Fletcher K."/>
            <person name="Zhang L."/>
            <person name="Gil J."/>
            <person name="Han R."/>
            <person name="Cavanaugh K."/>
            <person name="Michelmore R."/>
        </authorList>
    </citation>
    <scope>NUCLEOTIDE SEQUENCE [LARGE SCALE GENOMIC DNA]</scope>
    <source>
        <strain evidence="6 7">SF5</strain>
    </source>
</reference>
<dbReference type="EMBL" id="SHOA02000003">
    <property type="protein sequence ID" value="TDH68348.1"/>
    <property type="molecule type" value="Genomic_DNA"/>
</dbReference>
<dbReference type="PANTHER" id="PTHR31308">
    <property type="match status" value="1"/>
</dbReference>
<dbReference type="InterPro" id="IPR018087">
    <property type="entry name" value="Glyco_hydro_5_CS"/>
</dbReference>
<dbReference type="PANTHER" id="PTHR31308:SF5">
    <property type="entry name" value="ERGOSTERYL-BETA-GLUCOSIDASE"/>
    <property type="match status" value="1"/>
</dbReference>
<dbReference type="GO" id="GO:0008422">
    <property type="term" value="F:beta-glucosidase activity"/>
    <property type="evidence" value="ECO:0007669"/>
    <property type="project" value="TreeGrafter"/>
</dbReference>
<dbReference type="GO" id="GO:1901136">
    <property type="term" value="P:carbohydrate derivative catabolic process"/>
    <property type="evidence" value="ECO:0007669"/>
    <property type="project" value="UniProtKB-ARBA"/>
</dbReference>
<dbReference type="GO" id="GO:0016042">
    <property type="term" value="P:lipid catabolic process"/>
    <property type="evidence" value="ECO:0007669"/>
    <property type="project" value="UniProtKB-ARBA"/>
</dbReference>
<evidence type="ECO:0000259" key="4">
    <source>
        <dbReference type="Pfam" id="PF00150"/>
    </source>
</evidence>
<proteinExistence type="inferred from homology"/>
<dbReference type="InterPro" id="IPR041036">
    <property type="entry name" value="GH5_C"/>
</dbReference>
<gene>
    <name evidence="6" type="ORF">CCR75_006741</name>
</gene>
<comment type="similarity">
    <text evidence="1">Belongs to the glycosyl hydrolase 5 (cellulase A) family.</text>
</comment>
<dbReference type="Gene3D" id="3.20.20.80">
    <property type="entry name" value="Glycosidases"/>
    <property type="match status" value="1"/>
</dbReference>
<dbReference type="AlphaFoldDB" id="A0A976FKK8"/>
<dbReference type="PROSITE" id="PS00659">
    <property type="entry name" value="GLYCOSYL_HYDROL_F5"/>
    <property type="match status" value="1"/>
</dbReference>
<sequence>MDVLSIQNGQFVDQHGRVALLRGVNLGGSSKLPFGYGHTDDQDMRDFFDGAATVSFIGRPFPLAEADMHLSRLQRWGFTLLRLIVTWEAIEHAGPNLIDYDYLDYIYAVVKKAAEYNMHVYIDPHQDVWSRWTGGDGAPMWTLECVGFEPRHFEPTKAAYCLETCGCIPSEAPKMMWPTNYAKLACATMFTLFWGGHKFAPKCCVNGVPVQEYLQSHYLASMMALAEKLKKLPNVVGFGTMNEPSQGFIGVKDLKKNVGSFHSGYAPTPFQGMALGEGIPQDVEVWDVGLYSLLRNKPSKVETIDPKRFRAWQEHCDCVWRNAGVWEIDANGSPHLVQPDYFANVNFSQDFYVPFATRFAEHLHEIIPAAMVFIEVPPLGFSDTCFPHIQAIPHAVNAMHWYDAVTLVTTTWRSYFTVDHWTRKLAFGNKALRRVHQRQLAHIASLGQTYMAHAPTLIGETGIPFNLNHARAYISGDYSAQIEAMDNTIATLESQVVSYVLWNYTADNSHAFGDLWNREDCSLSSRDSEALAIRLQSRDGSARGLKAFARPSARKIAGQPLLSTFTMATKEYVLEYVAHDIKAAALTEIYVPYVHYPSGYRITTSDGHCTVEKHESYDIVLYTHDTKVRTHRVCIVPRTLNSSTLQHVNAPLYLALAVTAVVVPLLTLSKRS</sequence>
<evidence type="ECO:0000313" key="7">
    <source>
        <dbReference type="Proteomes" id="UP000294530"/>
    </source>
</evidence>
<evidence type="ECO:0000256" key="3">
    <source>
        <dbReference type="ARBA" id="ARBA00023295"/>
    </source>
</evidence>
<dbReference type="InterPro" id="IPR013780">
    <property type="entry name" value="Glyco_hydro_b"/>
</dbReference>
<evidence type="ECO:0000256" key="2">
    <source>
        <dbReference type="ARBA" id="ARBA00022801"/>
    </source>
</evidence>
<dbReference type="Pfam" id="PF18564">
    <property type="entry name" value="Glyco_hydro_5_C"/>
    <property type="match status" value="1"/>
</dbReference>
<dbReference type="Gene3D" id="2.60.40.1180">
    <property type="entry name" value="Golgi alpha-mannosidase II"/>
    <property type="match status" value="1"/>
</dbReference>
<dbReference type="OrthoDB" id="9971853at2759"/>
<keyword evidence="3" id="KW-0326">Glycosidase</keyword>
<protein>
    <submittedName>
        <fullName evidence="6">Uncharacterized protein</fullName>
    </submittedName>
</protein>
<comment type="caution">
    <text evidence="6">The sequence shown here is derived from an EMBL/GenBank/DDBJ whole genome shotgun (WGS) entry which is preliminary data.</text>
</comment>
<organism evidence="6 7">
    <name type="scientific">Bremia lactucae</name>
    <name type="common">Lettuce downy mildew</name>
    <dbReference type="NCBI Taxonomy" id="4779"/>
    <lineage>
        <taxon>Eukaryota</taxon>
        <taxon>Sar</taxon>
        <taxon>Stramenopiles</taxon>
        <taxon>Oomycota</taxon>
        <taxon>Peronosporomycetes</taxon>
        <taxon>Peronosporales</taxon>
        <taxon>Peronosporaceae</taxon>
        <taxon>Bremia</taxon>
    </lineage>
</organism>
<dbReference type="Proteomes" id="UP000294530">
    <property type="component" value="Unassembled WGS sequence"/>
</dbReference>
<dbReference type="InterPro" id="IPR052066">
    <property type="entry name" value="Glycosphingolipid_Hydrolases"/>
</dbReference>
<dbReference type="RefSeq" id="XP_067817847.1">
    <property type="nucleotide sequence ID" value="XM_067964809.1"/>
</dbReference>
<dbReference type="InterPro" id="IPR001547">
    <property type="entry name" value="Glyco_hydro_5"/>
</dbReference>
<dbReference type="SUPFAM" id="SSF51445">
    <property type="entry name" value="(Trans)glycosidases"/>
    <property type="match status" value="1"/>
</dbReference>
<dbReference type="Pfam" id="PF00150">
    <property type="entry name" value="Cellulase"/>
    <property type="match status" value="1"/>
</dbReference>
<dbReference type="InterPro" id="IPR017853">
    <property type="entry name" value="GH"/>
</dbReference>
<dbReference type="KEGG" id="blac:94350480"/>
<evidence type="ECO:0000313" key="6">
    <source>
        <dbReference type="EMBL" id="TDH68348.1"/>
    </source>
</evidence>
<evidence type="ECO:0000259" key="5">
    <source>
        <dbReference type="Pfam" id="PF18564"/>
    </source>
</evidence>
<feature type="domain" description="Glycoside hydrolase family 5 C-terminal" evidence="5">
    <location>
        <begin position="550"/>
        <end position="634"/>
    </location>
</feature>
<accession>A0A976FKK8</accession>
<keyword evidence="2" id="KW-0378">Hydrolase</keyword>
<name>A0A976FKK8_BRELC</name>
<keyword evidence="7" id="KW-1185">Reference proteome</keyword>
<dbReference type="GeneID" id="94350480"/>
<feature type="domain" description="Glycoside hydrolase family 5" evidence="4">
    <location>
        <begin position="69"/>
        <end position="132"/>
    </location>
</feature>
<dbReference type="GO" id="GO:0000272">
    <property type="term" value="P:polysaccharide catabolic process"/>
    <property type="evidence" value="ECO:0007669"/>
    <property type="project" value="InterPro"/>
</dbReference>